<dbReference type="NCBIfam" id="TIGR00229">
    <property type="entry name" value="sensory_box"/>
    <property type="match status" value="3"/>
</dbReference>
<evidence type="ECO:0000256" key="11">
    <source>
        <dbReference type="ARBA" id="ARBA00022741"/>
    </source>
</evidence>
<reference evidence="19 20" key="1">
    <citation type="submission" date="2018-03" db="EMBL/GenBank/DDBJ databases">
        <title>The draft genome of Mesorhizobium sp. 6GN-30.</title>
        <authorList>
            <person name="Liu L."/>
            <person name="Li L."/>
            <person name="Wang T."/>
            <person name="Zhang X."/>
            <person name="Liang L."/>
        </authorList>
    </citation>
    <scope>NUCLEOTIDE SEQUENCE [LARGE SCALE GENOMIC DNA]</scope>
    <source>
        <strain evidence="19 20">6GN30</strain>
    </source>
</reference>
<keyword evidence="12 19" id="KW-0418">Kinase</keyword>
<keyword evidence="4" id="KW-0600">Photoreceptor protein</keyword>
<evidence type="ECO:0000256" key="1">
    <source>
        <dbReference type="ARBA" id="ARBA00000085"/>
    </source>
</evidence>
<keyword evidence="20" id="KW-1185">Reference proteome</keyword>
<gene>
    <name evidence="19" type="ORF">C7I84_19555</name>
</gene>
<dbReference type="Pfam" id="PF08448">
    <property type="entry name" value="PAS_4"/>
    <property type="match status" value="1"/>
</dbReference>
<comment type="caution">
    <text evidence="19">The sequence shown here is derived from an EMBL/GenBank/DDBJ whole genome shotgun (WGS) entry which is preliminary data.</text>
</comment>
<evidence type="ECO:0000256" key="2">
    <source>
        <dbReference type="ARBA" id="ARBA00012438"/>
    </source>
</evidence>
<dbReference type="InterPro" id="IPR013767">
    <property type="entry name" value="PAS_fold"/>
</dbReference>
<dbReference type="AlphaFoldDB" id="A0A2P7S2J9"/>
<dbReference type="PANTHER" id="PTHR41523:SF8">
    <property type="entry name" value="ETHYLENE RESPONSE SENSOR PROTEIN"/>
    <property type="match status" value="1"/>
</dbReference>
<keyword evidence="5" id="KW-0597">Phosphoprotein</keyword>
<dbReference type="GO" id="GO:0005524">
    <property type="term" value="F:ATP binding"/>
    <property type="evidence" value="ECO:0007669"/>
    <property type="project" value="UniProtKB-KW"/>
</dbReference>
<evidence type="ECO:0000256" key="13">
    <source>
        <dbReference type="ARBA" id="ARBA00022840"/>
    </source>
</evidence>
<dbReference type="SMART" id="SM00091">
    <property type="entry name" value="PAS"/>
    <property type="match status" value="3"/>
</dbReference>
<dbReference type="InterPro" id="IPR013656">
    <property type="entry name" value="PAS_4"/>
</dbReference>
<dbReference type="InterPro" id="IPR011102">
    <property type="entry name" value="Sig_transdc_His_kinase_HWE"/>
</dbReference>
<evidence type="ECO:0000256" key="6">
    <source>
        <dbReference type="ARBA" id="ARBA00022606"/>
    </source>
</evidence>
<evidence type="ECO:0000256" key="10">
    <source>
        <dbReference type="ARBA" id="ARBA00022737"/>
    </source>
</evidence>
<keyword evidence="15" id="KW-0843">Virulence</keyword>
<dbReference type="InterPro" id="IPR036890">
    <property type="entry name" value="HATPase_C_sf"/>
</dbReference>
<keyword evidence="9" id="KW-0808">Transferase</keyword>
<dbReference type="SMART" id="SM00086">
    <property type="entry name" value="PAC"/>
    <property type="match status" value="3"/>
</dbReference>
<dbReference type="GO" id="GO:0004673">
    <property type="term" value="F:protein histidine kinase activity"/>
    <property type="evidence" value="ECO:0007669"/>
    <property type="project" value="UniProtKB-EC"/>
</dbReference>
<evidence type="ECO:0000256" key="15">
    <source>
        <dbReference type="ARBA" id="ARBA00023026"/>
    </source>
</evidence>
<dbReference type="InterPro" id="IPR035965">
    <property type="entry name" value="PAS-like_dom_sf"/>
</dbReference>
<proteinExistence type="predicted"/>
<dbReference type="GO" id="GO:0006355">
    <property type="term" value="P:regulation of DNA-templated transcription"/>
    <property type="evidence" value="ECO:0007669"/>
    <property type="project" value="InterPro"/>
</dbReference>
<dbReference type="InterPro" id="IPR000700">
    <property type="entry name" value="PAS-assoc_C"/>
</dbReference>
<dbReference type="CDD" id="cd00130">
    <property type="entry name" value="PAS"/>
    <property type="match status" value="3"/>
</dbReference>
<evidence type="ECO:0000313" key="20">
    <source>
        <dbReference type="Proteomes" id="UP000241229"/>
    </source>
</evidence>
<keyword evidence="14" id="KW-0157">Chromophore</keyword>
<evidence type="ECO:0000256" key="8">
    <source>
        <dbReference type="ARBA" id="ARBA00022643"/>
    </source>
</evidence>
<evidence type="ECO:0000259" key="17">
    <source>
        <dbReference type="PROSITE" id="PS50112"/>
    </source>
</evidence>
<dbReference type="Pfam" id="PF07536">
    <property type="entry name" value="HWE_HK"/>
    <property type="match status" value="1"/>
</dbReference>
<keyword evidence="11" id="KW-0547">Nucleotide-binding</keyword>
<dbReference type="SMART" id="SM00911">
    <property type="entry name" value="HWE_HK"/>
    <property type="match status" value="1"/>
</dbReference>
<accession>A0A2P7S2J9</accession>
<dbReference type="InterPro" id="IPR000014">
    <property type="entry name" value="PAS"/>
</dbReference>
<feature type="domain" description="PAS" evidence="17">
    <location>
        <begin position="145"/>
        <end position="185"/>
    </location>
</feature>
<dbReference type="Pfam" id="PF00989">
    <property type="entry name" value="PAS"/>
    <property type="match status" value="2"/>
</dbReference>
<name>A0A2P7S2J9_9HYPH</name>
<feature type="domain" description="PAC" evidence="18">
    <location>
        <begin position="345"/>
        <end position="397"/>
    </location>
</feature>
<keyword evidence="13" id="KW-0067">ATP-binding</keyword>
<dbReference type="PROSITE" id="PS50113">
    <property type="entry name" value="PAC"/>
    <property type="match status" value="3"/>
</dbReference>
<evidence type="ECO:0000256" key="14">
    <source>
        <dbReference type="ARBA" id="ARBA00022991"/>
    </source>
</evidence>
<sequence length="597" mass="65215">MTVASVEAAGLLTAVPPDTEQLSWHPFMAALPVGIYTCDATGRVVRYNELAAELWGRSPDLAEHHAYCGAYRTYGLDGKPLRPADSPMAELLATGKALRARELCLERPDGSRIVVEANLNPLLDGAGQVIGGVSCFHDITGRKQAEHSLQQILQAMPVAVYTTDTSGTLTFFNEASAELWGWRPEIGVSQWCGSWRLRHLDGEPMAHDQCPMATALREEREIRWGRAVAERPDGTLVPFVAFPTPLHDAAGSLVGAVNTLLDVSEQQQAADIGMHMAAIVESSLDAIVSKDLNGIITSWNPAAERLFGYTADEAVGQSVLMLIPEGRQDEETTIIERIRRGERVDTFETMRRRKDGTLIPVSLTISPVRNARGRIVGASKIARDITSHKESERRIRVLMREVNHRVKNQYSVILAMIRESGKRSSDPAGFELQVRERIMALADSHDLLVSADWSGATVCELLRAQVKPFADSERITLSGPPLLLHPNAVQYLGIAFHELATNATKHGALSVKGGRIVVDWQIVPGDDGIDYLELAWREEGGPPATPAERTGFGSVVLQRITPQALNGSSEILYGDSGITWWLRAPLDSVVARDDGDA</sequence>
<dbReference type="EC" id="2.7.13.3" evidence="2"/>
<keyword evidence="8" id="KW-0288">FMN</keyword>
<dbReference type="EMBL" id="PXYK01000020">
    <property type="protein sequence ID" value="PSJ56707.1"/>
    <property type="molecule type" value="Genomic_DNA"/>
</dbReference>
<dbReference type="PANTHER" id="PTHR41523">
    <property type="entry name" value="TWO-COMPONENT SYSTEM SENSOR PROTEIN"/>
    <property type="match status" value="1"/>
</dbReference>
<dbReference type="Gene3D" id="3.30.450.20">
    <property type="entry name" value="PAS domain"/>
    <property type="match status" value="3"/>
</dbReference>
<evidence type="ECO:0000256" key="7">
    <source>
        <dbReference type="ARBA" id="ARBA00022630"/>
    </source>
</evidence>
<feature type="domain" description="PAS" evidence="17">
    <location>
        <begin position="276"/>
        <end position="342"/>
    </location>
</feature>
<keyword evidence="10" id="KW-0677">Repeat</keyword>
<organism evidence="19 20">
    <name type="scientific">Kumtagia ephedrae</name>
    <dbReference type="NCBI Taxonomy" id="2116701"/>
    <lineage>
        <taxon>Bacteria</taxon>
        <taxon>Pseudomonadati</taxon>
        <taxon>Pseudomonadota</taxon>
        <taxon>Alphaproteobacteria</taxon>
        <taxon>Hyphomicrobiales</taxon>
        <taxon>Phyllobacteriaceae</taxon>
        <taxon>Kumtagia</taxon>
    </lineage>
</organism>
<keyword evidence="16" id="KW-0675">Receptor</keyword>
<evidence type="ECO:0000256" key="5">
    <source>
        <dbReference type="ARBA" id="ARBA00022553"/>
    </source>
</evidence>
<evidence type="ECO:0000256" key="3">
    <source>
        <dbReference type="ARBA" id="ARBA00021740"/>
    </source>
</evidence>
<dbReference type="GO" id="GO:0009881">
    <property type="term" value="F:photoreceptor activity"/>
    <property type="evidence" value="ECO:0007669"/>
    <property type="project" value="UniProtKB-KW"/>
</dbReference>
<evidence type="ECO:0000256" key="4">
    <source>
        <dbReference type="ARBA" id="ARBA00022543"/>
    </source>
</evidence>
<evidence type="ECO:0000256" key="16">
    <source>
        <dbReference type="ARBA" id="ARBA00023170"/>
    </source>
</evidence>
<keyword evidence="6" id="KW-0716">Sensory transduction</keyword>
<feature type="domain" description="PAC" evidence="18">
    <location>
        <begin position="99"/>
        <end position="151"/>
    </location>
</feature>
<feature type="domain" description="PAC" evidence="18">
    <location>
        <begin position="218"/>
        <end position="275"/>
    </location>
</feature>
<dbReference type="Gene3D" id="3.30.565.10">
    <property type="entry name" value="Histidine kinase-like ATPase, C-terminal domain"/>
    <property type="match status" value="1"/>
</dbReference>
<evidence type="ECO:0000313" key="19">
    <source>
        <dbReference type="EMBL" id="PSJ56707.1"/>
    </source>
</evidence>
<dbReference type="OrthoDB" id="341208at2"/>
<dbReference type="Proteomes" id="UP000241229">
    <property type="component" value="Unassembled WGS sequence"/>
</dbReference>
<comment type="catalytic activity">
    <reaction evidence="1">
        <text>ATP + protein L-histidine = ADP + protein N-phospho-L-histidine.</text>
        <dbReference type="EC" id="2.7.13.3"/>
    </reaction>
</comment>
<protein>
    <recommendedName>
        <fullName evidence="3">Blue-light-activated histidine kinase</fullName>
        <ecNumber evidence="2">2.7.13.3</ecNumber>
    </recommendedName>
</protein>
<dbReference type="InterPro" id="IPR001610">
    <property type="entry name" value="PAC"/>
</dbReference>
<evidence type="ECO:0000256" key="9">
    <source>
        <dbReference type="ARBA" id="ARBA00022679"/>
    </source>
</evidence>
<dbReference type="SUPFAM" id="SSF55785">
    <property type="entry name" value="PYP-like sensor domain (PAS domain)"/>
    <property type="match status" value="3"/>
</dbReference>
<keyword evidence="7" id="KW-0285">Flavoprotein</keyword>
<dbReference type="PROSITE" id="PS50112">
    <property type="entry name" value="PAS"/>
    <property type="match status" value="2"/>
</dbReference>
<evidence type="ECO:0000256" key="12">
    <source>
        <dbReference type="ARBA" id="ARBA00022777"/>
    </source>
</evidence>
<evidence type="ECO:0000259" key="18">
    <source>
        <dbReference type="PROSITE" id="PS50113"/>
    </source>
</evidence>